<dbReference type="OrthoDB" id="20573at2759"/>
<dbReference type="CTD" id="20208141"/>
<feature type="domain" description="Phosphorylated adapter RNA export protein RNA-binding" evidence="11">
    <location>
        <begin position="101"/>
        <end position="182"/>
    </location>
</feature>
<keyword evidence="5" id="KW-0813">Transport</keyword>
<dbReference type="RefSeq" id="XP_009029598.1">
    <property type="nucleotide sequence ID" value="XM_009031350.1"/>
</dbReference>
<keyword evidence="7" id="KW-0694">RNA-binding</keyword>
<dbReference type="InterPro" id="IPR038092">
    <property type="entry name" value="PHAX_RNA-binding_sf"/>
</dbReference>
<dbReference type="Pfam" id="PF10258">
    <property type="entry name" value="PHAX_RNA-bd"/>
    <property type="match status" value="1"/>
</dbReference>
<dbReference type="InterPro" id="IPR019385">
    <property type="entry name" value="PHAX_RNA-binding_domain"/>
</dbReference>
<dbReference type="STRING" id="6412.T1FH42"/>
<reference evidence="13" key="3">
    <citation type="submission" date="2015-06" db="UniProtKB">
        <authorList>
            <consortium name="EnsemblMetazoa"/>
        </authorList>
    </citation>
    <scope>IDENTIFICATION</scope>
</reference>
<evidence type="ECO:0000256" key="8">
    <source>
        <dbReference type="ARBA" id="ARBA00022927"/>
    </source>
</evidence>
<evidence type="ECO:0000256" key="9">
    <source>
        <dbReference type="ARBA" id="ARBA00023242"/>
    </source>
</evidence>
<evidence type="ECO:0000313" key="14">
    <source>
        <dbReference type="Proteomes" id="UP000015101"/>
    </source>
</evidence>
<dbReference type="InParanoid" id="T1FH42"/>
<reference evidence="14" key="1">
    <citation type="submission" date="2012-12" db="EMBL/GenBank/DDBJ databases">
        <authorList>
            <person name="Hellsten U."/>
            <person name="Grimwood J."/>
            <person name="Chapman J.A."/>
            <person name="Shapiro H."/>
            <person name="Aerts A."/>
            <person name="Otillar R.P."/>
            <person name="Terry A.Y."/>
            <person name="Boore J.L."/>
            <person name="Simakov O."/>
            <person name="Marletaz F."/>
            <person name="Cho S.-J."/>
            <person name="Edsinger-Gonzales E."/>
            <person name="Havlak P."/>
            <person name="Kuo D.-H."/>
            <person name="Larsson T."/>
            <person name="Lv J."/>
            <person name="Arendt D."/>
            <person name="Savage R."/>
            <person name="Osoegawa K."/>
            <person name="de Jong P."/>
            <person name="Lindberg D.R."/>
            <person name="Seaver E.C."/>
            <person name="Weisblat D.A."/>
            <person name="Putnam N.H."/>
            <person name="Grigoriev I.V."/>
            <person name="Rokhsar D.S."/>
        </authorList>
    </citation>
    <scope>NUCLEOTIDE SEQUENCE</scope>
</reference>
<comment type="similarity">
    <text evidence="3">Belongs to the PHAX family.</text>
</comment>
<evidence type="ECO:0000313" key="13">
    <source>
        <dbReference type="EnsemblMetazoa" id="HelroP181565"/>
    </source>
</evidence>
<dbReference type="HOGENOM" id="CLU_1385556_0_0_1"/>
<dbReference type="GO" id="GO:0005634">
    <property type="term" value="C:nucleus"/>
    <property type="evidence" value="ECO:0000318"/>
    <property type="project" value="GO_Central"/>
</dbReference>
<dbReference type="GO" id="GO:0015031">
    <property type="term" value="P:protein transport"/>
    <property type="evidence" value="ECO:0007669"/>
    <property type="project" value="UniProtKB-KW"/>
</dbReference>
<evidence type="ECO:0000256" key="3">
    <source>
        <dbReference type="ARBA" id="ARBA00006094"/>
    </source>
</evidence>
<dbReference type="PANTHER" id="PTHR13135">
    <property type="entry name" value="CYTOSOLIC RESINIFERATOXIN BINDING PROTEIN RBP-26"/>
    <property type="match status" value="1"/>
</dbReference>
<evidence type="ECO:0000256" key="7">
    <source>
        <dbReference type="ARBA" id="ARBA00022884"/>
    </source>
</evidence>
<dbReference type="eggNOG" id="KOG3948">
    <property type="taxonomic scope" value="Eukaryota"/>
</dbReference>
<organism evidence="13 14">
    <name type="scientific">Helobdella robusta</name>
    <name type="common">Californian leech</name>
    <dbReference type="NCBI Taxonomy" id="6412"/>
    <lineage>
        <taxon>Eukaryota</taxon>
        <taxon>Metazoa</taxon>
        <taxon>Spiralia</taxon>
        <taxon>Lophotrochozoa</taxon>
        <taxon>Annelida</taxon>
        <taxon>Clitellata</taxon>
        <taxon>Hirudinea</taxon>
        <taxon>Rhynchobdellida</taxon>
        <taxon>Glossiphoniidae</taxon>
        <taxon>Helobdella</taxon>
    </lineage>
</organism>
<protein>
    <recommendedName>
        <fullName evidence="4">Phosphorylated adapter RNA export protein</fullName>
    </recommendedName>
    <alternativeName>
        <fullName evidence="10">RNA U small nuclear RNA export adapter protein</fullName>
    </alternativeName>
</protein>
<dbReference type="EMBL" id="KB097650">
    <property type="protein sequence ID" value="ESN92366.1"/>
    <property type="molecule type" value="Genomic_DNA"/>
</dbReference>
<keyword evidence="8" id="KW-0653">Protein transport</keyword>
<keyword evidence="6" id="KW-0963">Cytoplasm</keyword>
<dbReference type="EMBL" id="AMQM01007647">
    <property type="status" value="NOT_ANNOTATED_CDS"/>
    <property type="molecule type" value="Genomic_DNA"/>
</dbReference>
<dbReference type="GeneID" id="20208141"/>
<dbReference type="AlphaFoldDB" id="T1FH42"/>
<proteinExistence type="inferred from homology"/>
<evidence type="ECO:0000256" key="6">
    <source>
        <dbReference type="ARBA" id="ARBA00022490"/>
    </source>
</evidence>
<dbReference type="GO" id="GO:0005737">
    <property type="term" value="C:cytoplasm"/>
    <property type="evidence" value="ECO:0007669"/>
    <property type="project" value="UniProtKB-SubCell"/>
</dbReference>
<dbReference type="KEGG" id="hro:HELRODRAFT_181565"/>
<evidence type="ECO:0000256" key="2">
    <source>
        <dbReference type="ARBA" id="ARBA00004496"/>
    </source>
</evidence>
<dbReference type="Proteomes" id="UP000015101">
    <property type="component" value="Unassembled WGS sequence"/>
</dbReference>
<evidence type="ECO:0000313" key="12">
    <source>
        <dbReference type="EMBL" id="ESN92366.1"/>
    </source>
</evidence>
<reference evidence="12 14" key="2">
    <citation type="journal article" date="2013" name="Nature">
        <title>Insights into bilaterian evolution from three spiralian genomes.</title>
        <authorList>
            <person name="Simakov O."/>
            <person name="Marletaz F."/>
            <person name="Cho S.J."/>
            <person name="Edsinger-Gonzales E."/>
            <person name="Havlak P."/>
            <person name="Hellsten U."/>
            <person name="Kuo D.H."/>
            <person name="Larsson T."/>
            <person name="Lv J."/>
            <person name="Arendt D."/>
            <person name="Savage R."/>
            <person name="Osoegawa K."/>
            <person name="de Jong P."/>
            <person name="Grimwood J."/>
            <person name="Chapman J.A."/>
            <person name="Shapiro H."/>
            <person name="Aerts A."/>
            <person name="Otillar R.P."/>
            <person name="Terry A.Y."/>
            <person name="Boore J.L."/>
            <person name="Grigoriev I.V."/>
            <person name="Lindberg D.R."/>
            <person name="Seaver E.C."/>
            <person name="Weisblat D.A."/>
            <person name="Putnam N.H."/>
            <person name="Rokhsar D.S."/>
        </authorList>
    </citation>
    <scope>NUCLEOTIDE SEQUENCE</scope>
</reference>
<evidence type="ECO:0000256" key="4">
    <source>
        <dbReference type="ARBA" id="ARBA00016856"/>
    </source>
</evidence>
<evidence type="ECO:0000256" key="5">
    <source>
        <dbReference type="ARBA" id="ARBA00022448"/>
    </source>
</evidence>
<evidence type="ECO:0000256" key="1">
    <source>
        <dbReference type="ARBA" id="ARBA00004123"/>
    </source>
</evidence>
<evidence type="ECO:0000259" key="11">
    <source>
        <dbReference type="Pfam" id="PF10258"/>
    </source>
</evidence>
<dbReference type="GO" id="GO:0006408">
    <property type="term" value="P:snRNA export from nucleus"/>
    <property type="evidence" value="ECO:0000318"/>
    <property type="project" value="GO_Central"/>
</dbReference>
<comment type="subcellular location">
    <subcellularLocation>
        <location evidence="2">Cytoplasm</location>
    </subcellularLocation>
    <subcellularLocation>
        <location evidence="1">Nucleus</location>
    </subcellularLocation>
</comment>
<accession>T1FH42</accession>
<dbReference type="Gene3D" id="1.10.10.1440">
    <property type="entry name" value="PHAX RNA-binding domain"/>
    <property type="match status" value="1"/>
</dbReference>
<dbReference type="InterPro" id="IPR039047">
    <property type="entry name" value="PHAX"/>
</dbReference>
<dbReference type="PANTHER" id="PTHR13135:SF0">
    <property type="entry name" value="PHOSPHORYLATED ADAPTER RNA EXPORT PROTEIN"/>
    <property type="match status" value="1"/>
</dbReference>
<evidence type="ECO:0000256" key="10">
    <source>
        <dbReference type="ARBA" id="ARBA00030834"/>
    </source>
</evidence>
<sequence length="197" mass="22668">MYFKIEDDDAAATVSSSDDLETFGVTTRSKISPECSQKVSVRKRKATIGQATNCKHFKSNEALCPNAQHEEKKSLRDRLGYMKMEWDELRADKLNGKEEIVEELITVLHEPDHMKQTFGEIFTVLGGKRSLDLLRDTYNVERNGGLMTLKGDRRRTPGGVYLYLLKTSSSQQEQKLIFHNNTERPNRRYSYKKVNNS</sequence>
<keyword evidence="9" id="KW-0539">Nucleus</keyword>
<gene>
    <name evidence="13" type="primary">20208141</name>
    <name evidence="12" type="ORF">HELRODRAFT_181565</name>
</gene>
<name>T1FH42_HELRO</name>
<keyword evidence="14" id="KW-1185">Reference proteome</keyword>
<dbReference type="EnsemblMetazoa" id="HelroT181565">
    <property type="protein sequence ID" value="HelroP181565"/>
    <property type="gene ID" value="HelroG181565"/>
</dbReference>
<dbReference type="GO" id="GO:0003723">
    <property type="term" value="F:RNA binding"/>
    <property type="evidence" value="ECO:0007669"/>
    <property type="project" value="UniProtKB-KW"/>
</dbReference>